<evidence type="ECO:0000259" key="12">
    <source>
        <dbReference type="PROSITE" id="PS50278"/>
    </source>
</evidence>
<organism evidence="13 14">
    <name type="scientific">Megalops atlanticus</name>
    <name type="common">Tarpon</name>
    <name type="synonym">Clupea gigantea</name>
    <dbReference type="NCBI Taxonomy" id="7932"/>
    <lineage>
        <taxon>Eukaryota</taxon>
        <taxon>Metazoa</taxon>
        <taxon>Chordata</taxon>
        <taxon>Craniata</taxon>
        <taxon>Vertebrata</taxon>
        <taxon>Euteleostomi</taxon>
        <taxon>Actinopterygii</taxon>
        <taxon>Neopterygii</taxon>
        <taxon>Teleostei</taxon>
        <taxon>Elopiformes</taxon>
        <taxon>Megalopidae</taxon>
        <taxon>Megalops</taxon>
    </lineage>
</organism>
<dbReference type="Proteomes" id="UP001046870">
    <property type="component" value="Chromosome 19"/>
</dbReference>
<dbReference type="EMBL" id="JAFDVH010000019">
    <property type="protein sequence ID" value="KAG7460095.1"/>
    <property type="molecule type" value="Genomic_DNA"/>
</dbReference>
<comment type="subunit">
    <text evidence="9">Antiparallel homodimer; disulfide-linked. Antiparallel heterodimer with PDGFA; disulfide-linked. The PDGFB homodimer interacts with PDGFRA and PDGFRB homodimers, and with heterodimers formed by PDGFRA and PDGFRB. The heterodimer composed of PDGFA and PDGFB interacts with PDGFRB homodimers, and with heterodimers formed by PDGFRA and PDGFRB. Interacts with XLKD1. Interacts with LRP1. Interacts with SORL1 (via the N-terminal ectodomain). Interacts with CD82; this interaction inhibits PDGFB-mediated signaling pathway.</text>
</comment>
<proteinExistence type="inferred from homology"/>
<evidence type="ECO:0000256" key="7">
    <source>
        <dbReference type="ARBA" id="ARBA00032702"/>
    </source>
</evidence>
<feature type="region of interest" description="Disordered" evidence="11">
    <location>
        <begin position="224"/>
        <end position="251"/>
    </location>
</feature>
<dbReference type="InterPro" id="IPR029034">
    <property type="entry name" value="Cystine-knot_cytokine"/>
</dbReference>
<dbReference type="GO" id="GO:0016020">
    <property type="term" value="C:membrane"/>
    <property type="evidence" value="ECO:0007669"/>
    <property type="project" value="InterPro"/>
</dbReference>
<dbReference type="GO" id="GO:0051781">
    <property type="term" value="P:positive regulation of cell division"/>
    <property type="evidence" value="ECO:0007669"/>
    <property type="project" value="UniProtKB-KW"/>
</dbReference>
<evidence type="ECO:0000256" key="9">
    <source>
        <dbReference type="ARBA" id="ARBA00046967"/>
    </source>
</evidence>
<dbReference type="AlphaFoldDB" id="A0A9D3PKV6"/>
<dbReference type="PANTHER" id="PTHR11633">
    <property type="entry name" value="PLATELET-DERIVED GROWTH FACTOR"/>
    <property type="match status" value="1"/>
</dbReference>
<feature type="compositionally biased region" description="Basic and acidic residues" evidence="11">
    <location>
        <begin position="291"/>
        <end position="322"/>
    </location>
</feature>
<evidence type="ECO:0000256" key="5">
    <source>
        <dbReference type="ARBA" id="ARBA00031888"/>
    </source>
</evidence>
<evidence type="ECO:0000313" key="14">
    <source>
        <dbReference type="Proteomes" id="UP001046870"/>
    </source>
</evidence>
<keyword evidence="14" id="KW-1185">Reference proteome</keyword>
<dbReference type="SMART" id="SM00141">
    <property type="entry name" value="PDGF"/>
    <property type="match status" value="1"/>
</dbReference>
<dbReference type="PANTHER" id="PTHR11633:SF2">
    <property type="entry name" value="PLATELET-DERIVED GROWTH FACTOR SUBUNIT B"/>
    <property type="match status" value="1"/>
</dbReference>
<feature type="domain" description="Platelet-derived growth factor (PDGF) family profile" evidence="12">
    <location>
        <begin position="53"/>
        <end position="156"/>
    </location>
</feature>
<feature type="compositionally biased region" description="Basic and acidic residues" evidence="11">
    <location>
        <begin position="182"/>
        <end position="195"/>
    </location>
</feature>
<dbReference type="SUPFAM" id="SSF57501">
    <property type="entry name" value="Cystine-knot cytokines"/>
    <property type="match status" value="1"/>
</dbReference>
<dbReference type="GO" id="GO:0005161">
    <property type="term" value="F:platelet-derived growth factor receptor binding"/>
    <property type="evidence" value="ECO:0007669"/>
    <property type="project" value="TreeGrafter"/>
</dbReference>
<dbReference type="CDD" id="cd00135">
    <property type="entry name" value="PDGF"/>
    <property type="match status" value="1"/>
</dbReference>
<feature type="region of interest" description="Disordered" evidence="11">
    <location>
        <begin position="425"/>
        <end position="487"/>
    </location>
</feature>
<comment type="similarity">
    <text evidence="1 10">Belongs to the PDGF/VEGF growth factor family.</text>
</comment>
<comment type="caution">
    <text evidence="13">The sequence shown here is derived from an EMBL/GenBank/DDBJ whole genome shotgun (WGS) entry which is preliminary data.</text>
</comment>
<feature type="compositionally biased region" description="Basic residues" evidence="11">
    <location>
        <begin position="472"/>
        <end position="487"/>
    </location>
</feature>
<dbReference type="PROSITE" id="PS00249">
    <property type="entry name" value="PDGF_1"/>
    <property type="match status" value="1"/>
</dbReference>
<evidence type="ECO:0000256" key="3">
    <source>
        <dbReference type="ARBA" id="ARBA00023030"/>
    </source>
</evidence>
<feature type="compositionally biased region" description="Basic residues" evidence="11">
    <location>
        <begin position="433"/>
        <end position="446"/>
    </location>
</feature>
<sequence length="499" mass="57578">MLPALPEALVELVRSSPITSIQDLQLLLLTDSVEEDPDSQMARGLHSNYTFNRLPRSLDAQPAQQAQCKVRTEVLEVTRAMLDRRNANFMLWPPCVEVQRCSGCCNARTMHCVPIVTHTRYLQVMKIQYINMRPHYDKAVISVQDHVECRCQNAPPQKGPRAHPKKLHPRRQNQKNPQVRARPKEELHRLDELKPRQKSQLGDVEILGQRWQYPDTYMLPAQTEAEGRERNSLPGHDLAPDPDWQTSQVPRVYNHTRQRGTGERGFELQNDYQDAGASGLQRDGISGAEPWHPDDGRPRPARNLTEDADPRRRNLTDQRPTEEAQPNGLGFTAQDWGLDVQTNRTQMESPPLQRGNASQQLTELGHPRNHSHAEESDRKEHDQTQHGGNGTGGRQTQLLEQEQQNLEEEKRELLLLHRKLDEEKQRLKEQQRQHHHHDHQHHHVHTHTTTQRAETVPPTTTKPPAPPTFRPPTRHAPPRKRMRKNRNRISKAAMRAMLM</sequence>
<dbReference type="PROSITE" id="PS50278">
    <property type="entry name" value="PDGF_2"/>
    <property type="match status" value="1"/>
</dbReference>
<dbReference type="GO" id="GO:0048008">
    <property type="term" value="P:platelet-derived growth factor receptor signaling pathway"/>
    <property type="evidence" value="ECO:0007669"/>
    <property type="project" value="TreeGrafter"/>
</dbReference>
<evidence type="ECO:0000256" key="4">
    <source>
        <dbReference type="ARBA" id="ARBA00023246"/>
    </source>
</evidence>
<evidence type="ECO:0000256" key="11">
    <source>
        <dbReference type="SAM" id="MobiDB-lite"/>
    </source>
</evidence>
<dbReference type="FunFam" id="2.10.90.10:FF:000041">
    <property type="entry name" value="Platelet-derived growth factor beta polypeptide b"/>
    <property type="match status" value="1"/>
</dbReference>
<dbReference type="Pfam" id="PF00341">
    <property type="entry name" value="PDGF"/>
    <property type="match status" value="1"/>
</dbReference>
<evidence type="ECO:0000256" key="2">
    <source>
        <dbReference type="ARBA" id="ARBA00018117"/>
    </source>
</evidence>
<dbReference type="GO" id="GO:0008083">
    <property type="term" value="F:growth factor activity"/>
    <property type="evidence" value="ECO:0007669"/>
    <property type="project" value="UniProtKB-KW"/>
</dbReference>
<evidence type="ECO:0000256" key="6">
    <source>
        <dbReference type="ARBA" id="ARBA00032481"/>
    </source>
</evidence>
<keyword evidence="4" id="KW-0497">Mitogen</keyword>
<dbReference type="InterPro" id="IPR023581">
    <property type="entry name" value="PD_growth_factor_CS"/>
</dbReference>
<name>A0A9D3PKV6_MEGAT</name>
<gene>
    <name evidence="13" type="ORF">MATL_G00217500</name>
</gene>
<feature type="region of interest" description="Disordered" evidence="11">
    <location>
        <begin position="151"/>
        <end position="201"/>
    </location>
</feature>
<dbReference type="InterPro" id="IPR000072">
    <property type="entry name" value="PDGF/VEGF_dom"/>
</dbReference>
<evidence type="ECO:0000256" key="1">
    <source>
        <dbReference type="ARBA" id="ARBA00006686"/>
    </source>
</evidence>
<dbReference type="Gene3D" id="2.10.90.10">
    <property type="entry name" value="Cystine-knot cytokines"/>
    <property type="match status" value="1"/>
</dbReference>
<dbReference type="OrthoDB" id="8878063at2759"/>
<feature type="compositionally biased region" description="Basic and acidic residues" evidence="11">
    <location>
        <begin position="371"/>
        <end position="384"/>
    </location>
</feature>
<dbReference type="GO" id="GO:0005615">
    <property type="term" value="C:extracellular space"/>
    <property type="evidence" value="ECO:0007669"/>
    <property type="project" value="TreeGrafter"/>
</dbReference>
<feature type="compositionally biased region" description="Basic residues" evidence="11">
    <location>
        <begin position="160"/>
        <end position="173"/>
    </location>
</feature>
<reference evidence="13" key="1">
    <citation type="submission" date="2021-01" db="EMBL/GenBank/DDBJ databases">
        <authorList>
            <person name="Zahm M."/>
            <person name="Roques C."/>
            <person name="Cabau C."/>
            <person name="Klopp C."/>
            <person name="Donnadieu C."/>
            <person name="Jouanno E."/>
            <person name="Lampietro C."/>
            <person name="Louis A."/>
            <person name="Herpin A."/>
            <person name="Echchiki A."/>
            <person name="Berthelot C."/>
            <person name="Parey E."/>
            <person name="Roest-Crollius H."/>
            <person name="Braasch I."/>
            <person name="Postlethwait J."/>
            <person name="Bobe J."/>
            <person name="Montfort J."/>
            <person name="Bouchez O."/>
            <person name="Begum T."/>
            <person name="Mejri S."/>
            <person name="Adams A."/>
            <person name="Chen W.-J."/>
            <person name="Guiguen Y."/>
        </authorList>
    </citation>
    <scope>NUCLEOTIDE SEQUENCE</scope>
    <source>
        <strain evidence="13">YG-15Mar2019-1</strain>
        <tissue evidence="13">Brain</tissue>
    </source>
</reference>
<evidence type="ECO:0000256" key="8">
    <source>
        <dbReference type="ARBA" id="ARBA00046258"/>
    </source>
</evidence>
<dbReference type="GO" id="GO:0030335">
    <property type="term" value="P:positive regulation of cell migration"/>
    <property type="evidence" value="ECO:0007669"/>
    <property type="project" value="TreeGrafter"/>
</dbReference>
<feature type="compositionally biased region" description="Pro residues" evidence="11">
    <location>
        <begin position="460"/>
        <end position="470"/>
    </location>
</feature>
<dbReference type="GO" id="GO:0051897">
    <property type="term" value="P:positive regulation of phosphatidylinositol 3-kinase/protein kinase B signal transduction"/>
    <property type="evidence" value="ECO:0007669"/>
    <property type="project" value="TreeGrafter"/>
</dbReference>
<evidence type="ECO:0000313" key="13">
    <source>
        <dbReference type="EMBL" id="KAG7460095.1"/>
    </source>
</evidence>
<dbReference type="GO" id="GO:0008284">
    <property type="term" value="P:positive regulation of cell population proliferation"/>
    <property type="evidence" value="ECO:0007669"/>
    <property type="project" value="TreeGrafter"/>
</dbReference>
<evidence type="ECO:0000256" key="10">
    <source>
        <dbReference type="RuleBase" id="RU003818"/>
    </source>
</evidence>
<dbReference type="GO" id="GO:0070374">
    <property type="term" value="P:positive regulation of ERK1 and ERK2 cascade"/>
    <property type="evidence" value="ECO:0007669"/>
    <property type="project" value="TreeGrafter"/>
</dbReference>
<keyword evidence="3 10" id="KW-0339">Growth factor</keyword>
<feature type="region of interest" description="Disordered" evidence="11">
    <location>
        <begin position="276"/>
        <end position="334"/>
    </location>
</feature>
<protein>
    <recommendedName>
        <fullName evidence="2">Platelet-derived growth factor subunit B</fullName>
    </recommendedName>
    <alternativeName>
        <fullName evidence="5">PDGF-2</fullName>
    </alternativeName>
    <alternativeName>
        <fullName evidence="6">Platelet-derived growth factor B chain</fullName>
    </alternativeName>
    <alternativeName>
        <fullName evidence="7">Platelet-derived growth factor beta polypeptide</fullName>
    </alternativeName>
</protein>
<feature type="compositionally biased region" description="Low complexity" evidence="11">
    <location>
        <begin position="447"/>
        <end position="459"/>
    </location>
</feature>
<feature type="region of interest" description="Disordered" evidence="11">
    <location>
        <begin position="346"/>
        <end position="394"/>
    </location>
</feature>
<accession>A0A9D3PKV6</accession>
<comment type="function">
    <text evidence="8">Growth factor that plays an essential role in the regulation of embryonic development, cell proliferation, cell migration, survival and chemotaxis. Potent mitogen for cells of mesenchymal origin. Required for normal proliferation and recruitment of pericytes and vascular smooth muscle cells in the central nervous system, skin, lung, heart and placenta. Required for normal blood vessel development, and for normal development of kidney glomeruli. Plays an important role in wound healing. Signaling is modulated by the formation of heterodimers with PDGFA.</text>
</comment>